<dbReference type="SUPFAM" id="SSF69118">
    <property type="entry name" value="AhpD-like"/>
    <property type="match status" value="1"/>
</dbReference>
<reference evidence="2 3" key="1">
    <citation type="submission" date="2021-04" db="EMBL/GenBank/DDBJ databases">
        <authorList>
            <person name="Pira H."/>
            <person name="Risdian C."/>
            <person name="Wink J."/>
        </authorList>
    </citation>
    <scope>NUCLEOTIDE SEQUENCE [LARGE SCALE GENOMIC DNA]</scope>
    <source>
        <strain evidence="2 3">WH53</strain>
    </source>
</reference>
<evidence type="ECO:0000259" key="1">
    <source>
        <dbReference type="Pfam" id="PF02627"/>
    </source>
</evidence>
<dbReference type="Pfam" id="PF02627">
    <property type="entry name" value="CMD"/>
    <property type="match status" value="1"/>
</dbReference>
<comment type="caution">
    <text evidence="2">The sequence shown here is derived from an EMBL/GenBank/DDBJ whole genome shotgun (WGS) entry which is preliminary data.</text>
</comment>
<gene>
    <name evidence="2" type="ORF">KCG35_11940</name>
</gene>
<proteinExistence type="predicted"/>
<feature type="domain" description="Carboxymuconolactone decarboxylase-like" evidence="1">
    <location>
        <begin position="25"/>
        <end position="94"/>
    </location>
</feature>
<evidence type="ECO:0000313" key="3">
    <source>
        <dbReference type="Proteomes" id="UP000690515"/>
    </source>
</evidence>
<name>A0ABS5ZCI6_9GAMM</name>
<dbReference type="PANTHER" id="PTHR34846">
    <property type="entry name" value="4-CARBOXYMUCONOLACTONE DECARBOXYLASE FAMILY PROTEIN (AFU_ORTHOLOGUE AFUA_6G11590)"/>
    <property type="match status" value="1"/>
</dbReference>
<accession>A0ABS5ZCI6</accession>
<keyword evidence="3" id="KW-1185">Reference proteome</keyword>
<protein>
    <submittedName>
        <fullName evidence="2">Carboxymuconolactone decarboxylase family protein</fullName>
    </submittedName>
</protein>
<organism evidence="2 3">
    <name type="scientific">Zooshikella harenae</name>
    <dbReference type="NCBI Taxonomy" id="2827238"/>
    <lineage>
        <taxon>Bacteria</taxon>
        <taxon>Pseudomonadati</taxon>
        <taxon>Pseudomonadota</taxon>
        <taxon>Gammaproteobacteria</taxon>
        <taxon>Oceanospirillales</taxon>
        <taxon>Zooshikellaceae</taxon>
        <taxon>Zooshikella</taxon>
    </lineage>
</organism>
<dbReference type="RefSeq" id="WP_215819932.1">
    <property type="nucleotide sequence ID" value="NZ_JAGSOY010000025.1"/>
</dbReference>
<dbReference type="EMBL" id="JAGSOY010000025">
    <property type="protein sequence ID" value="MBU2711773.1"/>
    <property type="molecule type" value="Genomic_DNA"/>
</dbReference>
<dbReference type="InterPro" id="IPR029032">
    <property type="entry name" value="AhpD-like"/>
</dbReference>
<dbReference type="Proteomes" id="UP000690515">
    <property type="component" value="Unassembled WGS sequence"/>
</dbReference>
<dbReference type="InterPro" id="IPR004675">
    <property type="entry name" value="AhpD_core"/>
</dbReference>
<dbReference type="InterPro" id="IPR003779">
    <property type="entry name" value="CMD-like"/>
</dbReference>
<dbReference type="PANTHER" id="PTHR34846:SF10">
    <property type="entry name" value="CYTOPLASMIC PROTEIN"/>
    <property type="match status" value="1"/>
</dbReference>
<evidence type="ECO:0000313" key="2">
    <source>
        <dbReference type="EMBL" id="MBU2711773.1"/>
    </source>
</evidence>
<sequence>MTKPRLPYYELSGEALEGFRQIKHCLEDSSLGLVLIELVYLRISQINGCSFCLNMHAKSLRDQGESSERIDALAGWRVSHLFSAREKAALTWAESVTDIANSHAEDRDYLPLKDYFSDKEISDLTFAIALMNGLNRVAVSMRQ</sequence>
<dbReference type="Gene3D" id="1.20.1290.10">
    <property type="entry name" value="AhpD-like"/>
    <property type="match status" value="1"/>
</dbReference>
<dbReference type="NCBIfam" id="TIGR00778">
    <property type="entry name" value="ahpD_dom"/>
    <property type="match status" value="1"/>
</dbReference>